<dbReference type="RefSeq" id="WP_189468599.1">
    <property type="nucleotide sequence ID" value="NZ_BMXS01000008.1"/>
</dbReference>
<dbReference type="InterPro" id="IPR019734">
    <property type="entry name" value="TPR_rpt"/>
</dbReference>
<dbReference type="Pfam" id="PF14559">
    <property type="entry name" value="TPR_19"/>
    <property type="match status" value="1"/>
</dbReference>
<dbReference type="PANTHER" id="PTHR45588">
    <property type="entry name" value="TPR DOMAIN-CONTAINING PROTEIN"/>
    <property type="match status" value="1"/>
</dbReference>
<dbReference type="PROSITE" id="PS50005">
    <property type="entry name" value="TPR"/>
    <property type="match status" value="1"/>
</dbReference>
<evidence type="ECO:0000313" key="3">
    <source>
        <dbReference type="Proteomes" id="UP000653056"/>
    </source>
</evidence>
<evidence type="ECO:0000256" key="1">
    <source>
        <dbReference type="PROSITE-ProRule" id="PRU00339"/>
    </source>
</evidence>
<feature type="repeat" description="TPR" evidence="1">
    <location>
        <begin position="451"/>
        <end position="484"/>
    </location>
</feature>
<dbReference type="InterPro" id="IPR011990">
    <property type="entry name" value="TPR-like_helical_dom_sf"/>
</dbReference>
<proteinExistence type="predicted"/>
<keyword evidence="1" id="KW-0802">TPR repeat</keyword>
<organism evidence="2 3">
    <name type="scientific">Litchfieldella qijiaojingensis</name>
    <dbReference type="NCBI Taxonomy" id="980347"/>
    <lineage>
        <taxon>Bacteria</taxon>
        <taxon>Pseudomonadati</taxon>
        <taxon>Pseudomonadota</taxon>
        <taxon>Gammaproteobacteria</taxon>
        <taxon>Oceanospirillales</taxon>
        <taxon>Halomonadaceae</taxon>
        <taxon>Litchfieldella</taxon>
    </lineage>
</organism>
<sequence length="527" mass="58122">MRFIPIAASLVAGYAVAAIVVSLPMMAQADSGVPLHEGMGEYGRSVTTESARAQAHFDQGLRLAYGFAREEAARSFQAAQTHDPACAMCYWGEAWVLGPYLNNPHGVGDPNDAYAAASKALERVDAAAPWERALIEAMSVRYPAPGGDTDRDEATRRYAEVMAEAAAEHPNDPDVRTLYAEALMMLRPWDLYRADGEPYPQTHTLIEELEAVLAEDLGHPGACHHYIHAVEAYRPARAEACADVLADTIPGVSHIQHMPSHIYMNIGRYGDAVRVNQNARMVDQSARFGEGVSVYASHNTLMLLFAAWMDGQSGVALSAARDIARERPSEAFQVPLQLVRFGRWDELLERKTVSEASFQTGMWHFAQGLAQLRTTNASVARENLESLRGIRESSSEDTAYRRHVLLGIAEHILAGEIAAEEGRFDAAREQLREAITLEDGLPYSEPEPWPLPARHFLGAILLDAGKAREAETVYREALEIHPDNGWSLKGLAQSLAAQGREADAARIEREFEQAWQRADVWLPASRF</sequence>
<name>A0ABQ2YTP4_9GAMM</name>
<dbReference type="EMBL" id="BMXS01000008">
    <property type="protein sequence ID" value="GGX91961.1"/>
    <property type="molecule type" value="Genomic_DNA"/>
</dbReference>
<protein>
    <recommendedName>
        <fullName evidence="4">Tetratricopeptide repeat protein</fullName>
    </recommendedName>
</protein>
<reference evidence="3" key="1">
    <citation type="journal article" date="2019" name="Int. J. Syst. Evol. Microbiol.">
        <title>The Global Catalogue of Microorganisms (GCM) 10K type strain sequencing project: providing services to taxonomists for standard genome sequencing and annotation.</title>
        <authorList>
            <consortium name="The Broad Institute Genomics Platform"/>
            <consortium name="The Broad Institute Genome Sequencing Center for Infectious Disease"/>
            <person name="Wu L."/>
            <person name="Ma J."/>
        </authorList>
    </citation>
    <scope>NUCLEOTIDE SEQUENCE [LARGE SCALE GENOMIC DNA]</scope>
    <source>
        <strain evidence="3">KCTC 22228</strain>
    </source>
</reference>
<gene>
    <name evidence="2" type="ORF">GCM10007160_19370</name>
</gene>
<comment type="caution">
    <text evidence="2">The sequence shown here is derived from an EMBL/GenBank/DDBJ whole genome shotgun (WGS) entry which is preliminary data.</text>
</comment>
<dbReference type="Gene3D" id="1.25.40.10">
    <property type="entry name" value="Tetratricopeptide repeat domain"/>
    <property type="match status" value="2"/>
</dbReference>
<dbReference type="PANTHER" id="PTHR45588:SF1">
    <property type="entry name" value="WW DOMAIN-CONTAINING PROTEIN"/>
    <property type="match status" value="1"/>
</dbReference>
<dbReference type="SUPFAM" id="SSF48452">
    <property type="entry name" value="TPR-like"/>
    <property type="match status" value="1"/>
</dbReference>
<evidence type="ECO:0000313" key="2">
    <source>
        <dbReference type="EMBL" id="GGX91961.1"/>
    </source>
</evidence>
<evidence type="ECO:0008006" key="4">
    <source>
        <dbReference type="Google" id="ProtNLM"/>
    </source>
</evidence>
<keyword evidence="3" id="KW-1185">Reference proteome</keyword>
<dbReference type="Proteomes" id="UP000653056">
    <property type="component" value="Unassembled WGS sequence"/>
</dbReference>
<dbReference type="SMART" id="SM00028">
    <property type="entry name" value="TPR"/>
    <property type="match status" value="3"/>
</dbReference>
<accession>A0ABQ2YTP4</accession>